<dbReference type="AlphaFoldDB" id="A0A6M3J1Q6"/>
<name>A0A6M3J1Q6_9ZZZZ</name>
<reference evidence="2" key="1">
    <citation type="submission" date="2020-03" db="EMBL/GenBank/DDBJ databases">
        <title>The deep terrestrial virosphere.</title>
        <authorList>
            <person name="Holmfeldt K."/>
            <person name="Nilsson E."/>
            <person name="Simone D."/>
            <person name="Lopez-Fernandez M."/>
            <person name="Wu X."/>
            <person name="de Brujin I."/>
            <person name="Lundin D."/>
            <person name="Andersson A."/>
            <person name="Bertilsson S."/>
            <person name="Dopson M."/>
        </authorList>
    </citation>
    <scope>NUCLEOTIDE SEQUENCE</scope>
    <source>
        <strain evidence="2">MM415B00601</strain>
    </source>
</reference>
<proteinExistence type="predicted"/>
<gene>
    <name evidence="2" type="ORF">MM415B00601_0030</name>
</gene>
<keyword evidence="1" id="KW-0812">Transmembrane</keyword>
<dbReference type="EMBL" id="MT141502">
    <property type="protein sequence ID" value="QJA63670.1"/>
    <property type="molecule type" value="Genomic_DNA"/>
</dbReference>
<feature type="transmembrane region" description="Helical" evidence="1">
    <location>
        <begin position="165"/>
        <end position="186"/>
    </location>
</feature>
<evidence type="ECO:0000313" key="2">
    <source>
        <dbReference type="EMBL" id="QJA63670.1"/>
    </source>
</evidence>
<organism evidence="2">
    <name type="scientific">viral metagenome</name>
    <dbReference type="NCBI Taxonomy" id="1070528"/>
    <lineage>
        <taxon>unclassified sequences</taxon>
        <taxon>metagenomes</taxon>
        <taxon>organismal metagenomes</taxon>
    </lineage>
</organism>
<feature type="transmembrane region" description="Helical" evidence="1">
    <location>
        <begin position="98"/>
        <end position="116"/>
    </location>
</feature>
<sequence>MIVETILGVVTGIGGSLVTGIMNYKTQKLKNEHDLAIIRAETDAMVAEANANIQITQAQVEGEIEIADSKAYAISQHEGNKDALKEAYVVRLFETQGWFRFFTVPAAALLVVLLGLVDIFRKMMRPGITAYLAGVTTWITYKAWIVLETTKSGANALTATQAMAIFTNVTNTVVYLTVSCVTWWFGDRRMAKFLMKMK</sequence>
<evidence type="ECO:0000256" key="1">
    <source>
        <dbReference type="SAM" id="Phobius"/>
    </source>
</evidence>
<feature type="transmembrane region" description="Helical" evidence="1">
    <location>
        <begin position="128"/>
        <end position="145"/>
    </location>
</feature>
<accession>A0A6M3J1Q6</accession>
<protein>
    <submittedName>
        <fullName evidence="2">Uncharacterized protein</fullName>
    </submittedName>
</protein>
<keyword evidence="1" id="KW-1133">Transmembrane helix</keyword>
<keyword evidence="1" id="KW-0472">Membrane</keyword>